<evidence type="ECO:0000313" key="2">
    <source>
        <dbReference type="Proteomes" id="UP000324222"/>
    </source>
</evidence>
<gene>
    <name evidence="1" type="ORF">E2C01_025686</name>
</gene>
<keyword evidence="2" id="KW-1185">Reference proteome</keyword>
<name>A0A5B7EGL4_PORTR</name>
<comment type="caution">
    <text evidence="1">The sequence shown here is derived from an EMBL/GenBank/DDBJ whole genome shotgun (WGS) entry which is preliminary data.</text>
</comment>
<dbReference type="EMBL" id="VSRR010002614">
    <property type="protein sequence ID" value="MPC32376.1"/>
    <property type="molecule type" value="Genomic_DNA"/>
</dbReference>
<dbReference type="AlphaFoldDB" id="A0A5B7EGL4"/>
<reference evidence="1 2" key="1">
    <citation type="submission" date="2019-05" db="EMBL/GenBank/DDBJ databases">
        <title>Another draft genome of Portunus trituberculatus and its Hox gene families provides insights of decapod evolution.</title>
        <authorList>
            <person name="Jeong J.-H."/>
            <person name="Song I."/>
            <person name="Kim S."/>
            <person name="Choi T."/>
            <person name="Kim D."/>
            <person name="Ryu S."/>
            <person name="Kim W."/>
        </authorList>
    </citation>
    <scope>NUCLEOTIDE SEQUENCE [LARGE SCALE GENOMIC DNA]</scope>
    <source>
        <tissue evidence="1">Muscle</tissue>
    </source>
</reference>
<proteinExistence type="predicted"/>
<organism evidence="1 2">
    <name type="scientific">Portunus trituberculatus</name>
    <name type="common">Swimming crab</name>
    <name type="synonym">Neptunus trituberculatus</name>
    <dbReference type="NCBI Taxonomy" id="210409"/>
    <lineage>
        <taxon>Eukaryota</taxon>
        <taxon>Metazoa</taxon>
        <taxon>Ecdysozoa</taxon>
        <taxon>Arthropoda</taxon>
        <taxon>Crustacea</taxon>
        <taxon>Multicrustacea</taxon>
        <taxon>Malacostraca</taxon>
        <taxon>Eumalacostraca</taxon>
        <taxon>Eucarida</taxon>
        <taxon>Decapoda</taxon>
        <taxon>Pleocyemata</taxon>
        <taxon>Brachyura</taxon>
        <taxon>Eubrachyura</taxon>
        <taxon>Portunoidea</taxon>
        <taxon>Portunidae</taxon>
        <taxon>Portuninae</taxon>
        <taxon>Portunus</taxon>
    </lineage>
</organism>
<accession>A0A5B7EGL4</accession>
<sequence>MACVRPRALQTVTPCHGSPSASRYASRHKRASSYLPLPVYPRAASVYPQSSIVAQNSDASNQQKHVESLTSPSIEILLNLRLELPDQSFLVPRVDDVLNPRTLTWCCTVSGRSVLLAVVFRPPRSAPRPGVSATLHDLPPCTMTQRRRTQTRRPIHEEAACPAQATASSLWCSHDE</sequence>
<dbReference type="Proteomes" id="UP000324222">
    <property type="component" value="Unassembled WGS sequence"/>
</dbReference>
<evidence type="ECO:0000313" key="1">
    <source>
        <dbReference type="EMBL" id="MPC32376.1"/>
    </source>
</evidence>
<protein>
    <submittedName>
        <fullName evidence="1">Uncharacterized protein</fullName>
    </submittedName>
</protein>